<keyword evidence="1" id="KW-0812">Transmembrane</keyword>
<gene>
    <name evidence="3" type="ORF">NSCAC_0130</name>
</gene>
<dbReference type="AlphaFoldDB" id="A0A7G1Q808"/>
<keyword evidence="1" id="KW-1133">Transmembrane helix</keyword>
<protein>
    <submittedName>
        <fullName evidence="3">Glycosyl transferase, group 2 family protein</fullName>
    </submittedName>
</protein>
<feature type="domain" description="Glycosyltransferase 2-like" evidence="2">
    <location>
        <begin position="23"/>
        <end position="151"/>
    </location>
</feature>
<dbReference type="InterPro" id="IPR001173">
    <property type="entry name" value="Glyco_trans_2-like"/>
</dbReference>
<dbReference type="CDD" id="cd04186">
    <property type="entry name" value="GT_2_like_c"/>
    <property type="match status" value="1"/>
</dbReference>
<name>A0A7G1Q808_9GAMM</name>
<evidence type="ECO:0000313" key="4">
    <source>
        <dbReference type="Proteomes" id="UP000516072"/>
    </source>
</evidence>
<dbReference type="Gene3D" id="3.90.550.10">
    <property type="entry name" value="Spore Coat Polysaccharide Biosynthesis Protein SpsA, Chain A"/>
    <property type="match status" value="1"/>
</dbReference>
<evidence type="ECO:0000313" key="3">
    <source>
        <dbReference type="EMBL" id="CAB1274361.1"/>
    </source>
</evidence>
<reference evidence="3 4" key="1">
    <citation type="submission" date="2020-03" db="EMBL/GenBank/DDBJ databases">
        <authorList>
            <person name="Picone N."/>
        </authorList>
    </citation>
    <scope>NUCLEOTIDE SEQUENCE [LARGE SCALE GENOMIC DNA]</scope>
    <source>
        <strain evidence="3">NSCAC1</strain>
    </source>
</reference>
<organism evidence="3 4">
    <name type="scientific">Candidatus Nitrosacidococcus tergens</name>
    <dbReference type="NCBI Taxonomy" id="553981"/>
    <lineage>
        <taxon>Bacteria</taxon>
        <taxon>Pseudomonadati</taxon>
        <taxon>Pseudomonadota</taxon>
        <taxon>Gammaproteobacteria</taxon>
        <taxon>Chromatiales</taxon>
        <taxon>Chromatiaceae</taxon>
        <taxon>Candidatus Nitrosacidococcus</taxon>
    </lineage>
</organism>
<dbReference type="Pfam" id="PF00535">
    <property type="entry name" value="Glycos_transf_2"/>
    <property type="match status" value="1"/>
</dbReference>
<dbReference type="PANTHER" id="PTHR43179">
    <property type="entry name" value="RHAMNOSYLTRANSFERASE WBBL"/>
    <property type="match status" value="1"/>
</dbReference>
<dbReference type="InterPro" id="IPR029044">
    <property type="entry name" value="Nucleotide-diphossugar_trans"/>
</dbReference>
<evidence type="ECO:0000256" key="1">
    <source>
        <dbReference type="SAM" id="Phobius"/>
    </source>
</evidence>
<evidence type="ECO:0000259" key="2">
    <source>
        <dbReference type="Pfam" id="PF00535"/>
    </source>
</evidence>
<sequence length="341" mass="39100">MGSDSRPMHSEDAHNIKNNILLSIIIVNFNGGTLLFQSVSAVLETSISLEVIIVDNGSEDDSLVHLENSIDTDPRINIIKNNKNLGFSRANNIALQQAKGKYILLLNPDCIAPPDTLPYLLHFMEAQPKAGMIGCLIQNPDGSEQVGCRRRIPTPGRSLIRVLYLHKLFSEQFKLQGFECTQDPLPTHPIPVDAISGAFMLVKGTALSEVGLMDENYFLHCEDLDWCMRFKQTGWEILFVPEVTVTHYKGTCSWRYPLTVLWHKHKGMAYFYRKFFQHKYPLIFTWLIILGIWSRFFILAGIAFAKHFIMKFKPKQPYHLSQKPVNQKQKKIFPYNHESHL</sequence>
<dbReference type="GO" id="GO:0016740">
    <property type="term" value="F:transferase activity"/>
    <property type="evidence" value="ECO:0007669"/>
    <property type="project" value="UniProtKB-KW"/>
</dbReference>
<keyword evidence="1" id="KW-0472">Membrane</keyword>
<proteinExistence type="predicted"/>
<dbReference type="PANTHER" id="PTHR43179:SF7">
    <property type="entry name" value="RHAMNOSYLTRANSFERASE WBBL"/>
    <property type="match status" value="1"/>
</dbReference>
<dbReference type="Proteomes" id="UP000516072">
    <property type="component" value="Chromosome"/>
</dbReference>
<dbReference type="EMBL" id="LR778175">
    <property type="protein sequence ID" value="CAB1274361.1"/>
    <property type="molecule type" value="Genomic_DNA"/>
</dbReference>
<keyword evidence="3" id="KW-0808">Transferase</keyword>
<dbReference type="RefSeq" id="WP_232085940.1">
    <property type="nucleotide sequence ID" value="NZ_LR778175.1"/>
</dbReference>
<accession>A0A7G1Q808</accession>
<keyword evidence="4" id="KW-1185">Reference proteome</keyword>
<dbReference type="SUPFAM" id="SSF53448">
    <property type="entry name" value="Nucleotide-diphospho-sugar transferases"/>
    <property type="match status" value="1"/>
</dbReference>
<feature type="transmembrane region" description="Helical" evidence="1">
    <location>
        <begin position="283"/>
        <end position="305"/>
    </location>
</feature>
<dbReference type="KEGG" id="ntg:NSCAC_0130"/>